<keyword evidence="3" id="KW-1185">Reference proteome</keyword>
<dbReference type="InterPro" id="IPR002934">
    <property type="entry name" value="Polymerase_NTP_transf_dom"/>
</dbReference>
<dbReference type="AlphaFoldDB" id="A0A852ZGP6"/>
<dbReference type="CDD" id="cd05403">
    <property type="entry name" value="NT_KNTase_like"/>
    <property type="match status" value="1"/>
</dbReference>
<gene>
    <name evidence="2" type="ORF">F4554_003973</name>
</gene>
<name>A0A852ZGP6_9ACTN</name>
<dbReference type="SUPFAM" id="SSF81301">
    <property type="entry name" value="Nucleotidyltransferase"/>
    <property type="match status" value="1"/>
</dbReference>
<evidence type="ECO:0000313" key="3">
    <source>
        <dbReference type="Proteomes" id="UP000579605"/>
    </source>
</evidence>
<evidence type="ECO:0000313" key="2">
    <source>
        <dbReference type="EMBL" id="NYH91335.1"/>
    </source>
</evidence>
<dbReference type="Pfam" id="PF01909">
    <property type="entry name" value="NTP_transf_2"/>
    <property type="match status" value="1"/>
</dbReference>
<dbReference type="InterPro" id="IPR043519">
    <property type="entry name" value="NT_sf"/>
</dbReference>
<dbReference type="RefSeq" id="WP_179788927.1">
    <property type="nucleotide sequence ID" value="NZ_BAAARR010000023.1"/>
</dbReference>
<proteinExistence type="predicted"/>
<dbReference type="EMBL" id="JACBZH010000001">
    <property type="protein sequence ID" value="NYH91335.1"/>
    <property type="molecule type" value="Genomic_DNA"/>
</dbReference>
<accession>A0A852ZGP6</accession>
<dbReference type="Proteomes" id="UP000579605">
    <property type="component" value="Unassembled WGS sequence"/>
</dbReference>
<feature type="domain" description="Polymerase nucleotidyl transferase" evidence="1">
    <location>
        <begin position="28"/>
        <end position="66"/>
    </location>
</feature>
<keyword evidence="2" id="KW-0808">Transferase</keyword>
<reference evidence="2 3" key="1">
    <citation type="submission" date="2020-07" db="EMBL/GenBank/DDBJ databases">
        <title>Sequencing the genomes of 1000 actinobacteria strains.</title>
        <authorList>
            <person name="Klenk H.-P."/>
        </authorList>
    </citation>
    <scope>NUCLEOTIDE SEQUENCE [LARGE SCALE GENOMIC DNA]</scope>
    <source>
        <strain evidence="2 3">DSM 18448</strain>
    </source>
</reference>
<sequence length="322" mass="35269">MNEATATATDPRLRQWRERLAARSEEALDALSAVPGVVGLVLGGSFGRGQHWPLSDLDVIVLSAGRPVAEVSADVDRCAYELSAMWGTGGVYTAVDAGRLTFDESEVRSPVDVLARMSDNRWLHGLDKIYGGQARRDDRGVAATLLDLSARWRFDQALVGRRIEAWLAIARQQLADADRLTVTDHVGAWIAIRRAATALAEVATERWGERAGSFGRYWTHFEARADRHGGGAFADQLLTAAYAKPHVAVDVPEWLAERIALSYQARLLIGEVVTTEQNARDNLLAYPGMYRARFPTAAYAWMAPLPEADPCAAIRAVRSMIG</sequence>
<dbReference type="GO" id="GO:0016779">
    <property type="term" value="F:nucleotidyltransferase activity"/>
    <property type="evidence" value="ECO:0007669"/>
    <property type="project" value="InterPro"/>
</dbReference>
<comment type="caution">
    <text evidence="2">The sequence shown here is derived from an EMBL/GenBank/DDBJ whole genome shotgun (WGS) entry which is preliminary data.</text>
</comment>
<protein>
    <submittedName>
        <fullName evidence="2">Putative nucleotidyltransferase</fullName>
    </submittedName>
</protein>
<evidence type="ECO:0000259" key="1">
    <source>
        <dbReference type="Pfam" id="PF01909"/>
    </source>
</evidence>
<organism evidence="2 3">
    <name type="scientific">Actinopolymorpha rutila</name>
    <dbReference type="NCBI Taxonomy" id="446787"/>
    <lineage>
        <taxon>Bacteria</taxon>
        <taxon>Bacillati</taxon>
        <taxon>Actinomycetota</taxon>
        <taxon>Actinomycetes</taxon>
        <taxon>Propionibacteriales</taxon>
        <taxon>Actinopolymorphaceae</taxon>
        <taxon>Actinopolymorpha</taxon>
    </lineage>
</organism>